<sequence>MLRANRQPVPCDWRIDHDASVGITASASLMRHLAKDTQVRCQLALLRSTAVTVYAGFTLWKDHDNSIRRSFPDVLDFPDTYATWT</sequence>
<reference evidence="2" key="1">
    <citation type="journal article" date="2023" name="bioRxiv">
        <title>Complete genome of the Medicago anthracnose fungus, Colletotrichum destructivum, reveals a mini-chromosome-like region within a core chromosome.</title>
        <authorList>
            <person name="Lapalu N."/>
            <person name="Simon A."/>
            <person name="Lu A."/>
            <person name="Plaumann P.-L."/>
            <person name="Amselem J."/>
            <person name="Pigne S."/>
            <person name="Auger A."/>
            <person name="Koch C."/>
            <person name="Dallery J.-F."/>
            <person name="O'Connell R.J."/>
        </authorList>
    </citation>
    <scope>NUCLEOTIDE SEQUENCE [LARGE SCALE GENOMIC DNA]</scope>
    <source>
        <strain evidence="2">CBS 520.97</strain>
    </source>
</reference>
<organism evidence="1 2">
    <name type="scientific">Colletotrichum destructivum</name>
    <dbReference type="NCBI Taxonomy" id="34406"/>
    <lineage>
        <taxon>Eukaryota</taxon>
        <taxon>Fungi</taxon>
        <taxon>Dikarya</taxon>
        <taxon>Ascomycota</taxon>
        <taxon>Pezizomycotina</taxon>
        <taxon>Sordariomycetes</taxon>
        <taxon>Hypocreomycetidae</taxon>
        <taxon>Glomerellales</taxon>
        <taxon>Glomerellaceae</taxon>
        <taxon>Colletotrichum</taxon>
        <taxon>Colletotrichum destructivum species complex</taxon>
    </lineage>
</organism>
<dbReference type="RefSeq" id="XP_062778952.1">
    <property type="nucleotide sequence ID" value="XM_062922901.1"/>
</dbReference>
<dbReference type="GeneID" id="87943245"/>
<dbReference type="KEGG" id="cdet:87943245"/>
<accession>A0AAX4IG03</accession>
<proteinExistence type="predicted"/>
<keyword evidence="2" id="KW-1185">Reference proteome</keyword>
<evidence type="ECO:0000313" key="2">
    <source>
        <dbReference type="Proteomes" id="UP001322277"/>
    </source>
</evidence>
<dbReference type="AlphaFoldDB" id="A0AAX4IG03"/>
<protein>
    <submittedName>
        <fullName evidence="1">Uncharacterized protein</fullName>
    </submittedName>
</protein>
<dbReference type="Proteomes" id="UP001322277">
    <property type="component" value="Chromosome 4"/>
</dbReference>
<name>A0AAX4IG03_9PEZI</name>
<gene>
    <name evidence="1" type="ORF">CDEST_06742</name>
</gene>
<evidence type="ECO:0000313" key="1">
    <source>
        <dbReference type="EMBL" id="WQF81728.1"/>
    </source>
</evidence>
<dbReference type="EMBL" id="CP137308">
    <property type="protein sequence ID" value="WQF81728.1"/>
    <property type="molecule type" value="Genomic_DNA"/>
</dbReference>